<protein>
    <recommendedName>
        <fullName evidence="2 8">Phosphoglycerate kinase</fullName>
        <ecNumber evidence="2 8">2.7.2.3</ecNumber>
    </recommendedName>
</protein>
<comment type="catalytic activity">
    <reaction evidence="1 8">
        <text>(2R)-3-phosphoglycerate + ATP = (2R)-3-phospho-glyceroyl phosphate + ADP</text>
        <dbReference type="Rhea" id="RHEA:14801"/>
        <dbReference type="ChEBI" id="CHEBI:30616"/>
        <dbReference type="ChEBI" id="CHEBI:57604"/>
        <dbReference type="ChEBI" id="CHEBI:58272"/>
        <dbReference type="ChEBI" id="CHEBI:456216"/>
        <dbReference type="EC" id="2.7.2.3"/>
    </reaction>
</comment>
<reference evidence="9 10" key="1">
    <citation type="journal article" date="2016" name="Nat. Commun.">
        <title>Thousands of microbial genomes shed light on interconnected biogeochemical processes in an aquifer system.</title>
        <authorList>
            <person name="Anantharaman K."/>
            <person name="Brown C.T."/>
            <person name="Hug L.A."/>
            <person name="Sharon I."/>
            <person name="Castelle C.J."/>
            <person name="Probst A.J."/>
            <person name="Thomas B.C."/>
            <person name="Singh A."/>
            <person name="Wilkins M.J."/>
            <person name="Karaoz U."/>
            <person name="Brodie E.L."/>
            <person name="Williams K.H."/>
            <person name="Hubbard S.S."/>
            <person name="Banfield J.F."/>
        </authorList>
    </citation>
    <scope>NUCLEOTIDE SEQUENCE [LARGE SCALE GENOMIC DNA]</scope>
</reference>
<keyword evidence="3 8" id="KW-0808">Transferase</keyword>
<evidence type="ECO:0000256" key="3">
    <source>
        <dbReference type="ARBA" id="ARBA00022679"/>
    </source>
</evidence>
<keyword evidence="5 8" id="KW-0418">Kinase</keyword>
<dbReference type="PANTHER" id="PTHR11406">
    <property type="entry name" value="PHOSPHOGLYCERATE KINASE"/>
    <property type="match status" value="1"/>
</dbReference>
<evidence type="ECO:0000256" key="6">
    <source>
        <dbReference type="ARBA" id="ARBA00022840"/>
    </source>
</evidence>
<dbReference type="GO" id="GO:0006094">
    <property type="term" value="P:gluconeogenesis"/>
    <property type="evidence" value="ECO:0007669"/>
    <property type="project" value="TreeGrafter"/>
</dbReference>
<evidence type="ECO:0000313" key="10">
    <source>
        <dbReference type="Proteomes" id="UP000178091"/>
    </source>
</evidence>
<evidence type="ECO:0000256" key="5">
    <source>
        <dbReference type="ARBA" id="ARBA00022777"/>
    </source>
</evidence>
<dbReference type="Gene3D" id="3.40.50.1260">
    <property type="entry name" value="Phosphoglycerate kinase, N-terminal domain"/>
    <property type="match status" value="3"/>
</dbReference>
<evidence type="ECO:0000256" key="1">
    <source>
        <dbReference type="ARBA" id="ARBA00000642"/>
    </source>
</evidence>
<keyword evidence="4" id="KW-0547">Nucleotide-binding</keyword>
<dbReference type="GO" id="GO:0004618">
    <property type="term" value="F:phosphoglycerate kinase activity"/>
    <property type="evidence" value="ECO:0007669"/>
    <property type="project" value="UniProtKB-EC"/>
</dbReference>
<dbReference type="GO" id="GO:0006096">
    <property type="term" value="P:glycolytic process"/>
    <property type="evidence" value="ECO:0007669"/>
    <property type="project" value="InterPro"/>
</dbReference>
<evidence type="ECO:0000256" key="8">
    <source>
        <dbReference type="RuleBase" id="RU000532"/>
    </source>
</evidence>
<accession>A0A1F4XTF5</accession>
<dbReference type="Proteomes" id="UP000178091">
    <property type="component" value="Unassembled WGS sequence"/>
</dbReference>
<dbReference type="SUPFAM" id="SSF53748">
    <property type="entry name" value="Phosphoglycerate kinase"/>
    <property type="match status" value="1"/>
</dbReference>
<name>A0A1F4XTF5_9BACT</name>
<evidence type="ECO:0000256" key="4">
    <source>
        <dbReference type="ARBA" id="ARBA00022741"/>
    </source>
</evidence>
<feature type="binding site" evidence="7">
    <location>
        <position position="178"/>
    </location>
    <ligand>
        <name>ATP</name>
        <dbReference type="ChEBI" id="CHEBI:30616"/>
    </ligand>
</feature>
<feature type="binding site" evidence="7">
    <location>
        <position position="291"/>
    </location>
    <ligand>
        <name>ATP</name>
        <dbReference type="ChEBI" id="CHEBI:30616"/>
    </ligand>
</feature>
<keyword evidence="6 7" id="KW-0067">ATP-binding</keyword>
<dbReference type="Pfam" id="PF00162">
    <property type="entry name" value="PGK"/>
    <property type="match status" value="1"/>
</dbReference>
<dbReference type="InterPro" id="IPR015824">
    <property type="entry name" value="Phosphoglycerate_kinase_N"/>
</dbReference>
<dbReference type="PIRSF" id="PIRSF000724">
    <property type="entry name" value="Pgk"/>
    <property type="match status" value="1"/>
</dbReference>
<evidence type="ECO:0000256" key="2">
    <source>
        <dbReference type="ARBA" id="ARBA00013061"/>
    </source>
</evidence>
<dbReference type="InterPro" id="IPR001576">
    <property type="entry name" value="Phosphoglycerate_kinase"/>
</dbReference>
<evidence type="ECO:0000256" key="7">
    <source>
        <dbReference type="PIRSR" id="PIRSR000724-2"/>
    </source>
</evidence>
<dbReference type="EMBL" id="MEWW01000006">
    <property type="protein sequence ID" value="OGC85011.1"/>
    <property type="molecule type" value="Genomic_DNA"/>
</dbReference>
<sequence length="359" mass="38359">MELRSVRDADVAGKRVLVRVNFDTPTKNGAITDGTRLRDVIPTLELLRKREASKIILLTHVGRPGGKMVEALRVALQEQALHQLTKVPFEVLENLRFDPREEANDQIFAKELGSLGDVFVNEAFSVSHRTQASVVGITKFLPSYAGLRFEEEIQKLSEALTPPKGALAIIGGAKFETKQPLIEKLLSSYSKVLLGGALGNDVIKARGLSVGASLVSNVPVPTAIASEARLEIATDTVVSERDKHVERTALTNDIRAVEAIVDIGPNTARAWAEEITGASFVLWNGPMGIYEDGHTRGTDALAEALAGSPAKAVVGGGDTVAAISKFSFDSARVFISTGGGAMLEFLTKGTLPGIEPLKK</sequence>
<dbReference type="GO" id="GO:0043531">
    <property type="term" value="F:ADP binding"/>
    <property type="evidence" value="ECO:0007669"/>
    <property type="project" value="TreeGrafter"/>
</dbReference>
<dbReference type="EC" id="2.7.2.3" evidence="2 8"/>
<dbReference type="GO" id="GO:0005524">
    <property type="term" value="F:ATP binding"/>
    <property type="evidence" value="ECO:0007669"/>
    <property type="project" value="UniProtKB-KW"/>
</dbReference>
<proteinExistence type="inferred from homology"/>
<comment type="similarity">
    <text evidence="8">Belongs to the phosphoglycerate kinase family.</text>
</comment>
<dbReference type="PRINTS" id="PR00477">
    <property type="entry name" value="PHGLYCKINASE"/>
</dbReference>
<feature type="binding site" evidence="7">
    <location>
        <begin position="316"/>
        <end position="319"/>
    </location>
    <ligand>
        <name>ATP</name>
        <dbReference type="ChEBI" id="CHEBI:30616"/>
    </ligand>
</feature>
<evidence type="ECO:0000313" key="9">
    <source>
        <dbReference type="EMBL" id="OGC85011.1"/>
    </source>
</evidence>
<dbReference type="PANTHER" id="PTHR11406:SF23">
    <property type="entry name" value="PHOSPHOGLYCERATE KINASE 1, CHLOROPLASTIC-RELATED"/>
    <property type="match status" value="1"/>
</dbReference>
<organism evidence="9 10">
    <name type="scientific">Candidatus Adlerbacteria bacterium RIFCSPHIGHO2_12_FULL_53_18</name>
    <dbReference type="NCBI Taxonomy" id="1797242"/>
    <lineage>
        <taxon>Bacteria</taxon>
        <taxon>Candidatus Adleribacteriota</taxon>
    </lineage>
</organism>
<gene>
    <name evidence="9" type="ORF">A3F55_01335</name>
</gene>
<dbReference type="GO" id="GO:0005829">
    <property type="term" value="C:cytosol"/>
    <property type="evidence" value="ECO:0007669"/>
    <property type="project" value="TreeGrafter"/>
</dbReference>
<dbReference type="InterPro" id="IPR036043">
    <property type="entry name" value="Phosphoglycerate_kinase_sf"/>
</dbReference>
<comment type="caution">
    <text evidence="9">The sequence shown here is derived from an EMBL/GenBank/DDBJ whole genome shotgun (WGS) entry which is preliminary data.</text>
</comment>
<dbReference type="AlphaFoldDB" id="A0A1F4XTF5"/>